<dbReference type="InterPro" id="IPR055474">
    <property type="entry name" value="DUF7046"/>
</dbReference>
<evidence type="ECO:0000313" key="4">
    <source>
        <dbReference type="EMBL" id="PRQ59302.1"/>
    </source>
</evidence>
<feature type="domain" description="DUF7046" evidence="2">
    <location>
        <begin position="175"/>
        <end position="275"/>
    </location>
</feature>
<reference evidence="4 5" key="1">
    <citation type="journal article" date="2018" name="Nat. Genet.">
        <title>The Rosa genome provides new insights in the design of modern roses.</title>
        <authorList>
            <person name="Bendahmane M."/>
        </authorList>
    </citation>
    <scope>NUCLEOTIDE SEQUENCE [LARGE SCALE GENOMIC DNA]</scope>
    <source>
        <strain evidence="5">cv. Old Blush</strain>
    </source>
</reference>
<evidence type="ECO:0000259" key="2">
    <source>
        <dbReference type="Pfam" id="PF23080"/>
    </source>
</evidence>
<dbReference type="Gene3D" id="2.60.40.2700">
    <property type="match status" value="1"/>
</dbReference>
<name>A0A2P6SKV5_ROSCH</name>
<dbReference type="OrthoDB" id="1937889at2759"/>
<dbReference type="InterPro" id="IPR056284">
    <property type="entry name" value="AIR9-like_A9"/>
</dbReference>
<comment type="caution">
    <text evidence="4">The sequence shown here is derived from an EMBL/GenBank/DDBJ whole genome shotgun (WGS) entry which is preliminary data.</text>
</comment>
<sequence>MRANAVARATKPARPRRRADLCYNYPSSQHSHYQTPVLVENPSFSKDNEDDDPLPGIDCLQIPGEALPGCELQACGYLTKGATSCNFQWVRHHPDGSFHYINGETKPKYLITADDVDAYLAIEVEPLDDQRNRKGELEKVFANKHHKISFGPKMQYKIHKILFEGEKSLRVFHFTRCLNKWQSAMLVIKRRSYRVEDLVFGGVSVILPDQKFSLHTVVSIPSGSPLEFMISDFDSSCGEVGDHLFKLMDTSIYWSRDVVVLILRSFIQRVVQKSSSEGKGKLEEKEKTKDFSFFPENPS</sequence>
<dbReference type="Pfam" id="PF23197">
    <property type="entry name" value="IG_AIR9"/>
    <property type="match status" value="1"/>
</dbReference>
<proteinExistence type="predicted"/>
<gene>
    <name evidence="4" type="ORF">RchiOBHm_Chr1g0368691</name>
</gene>
<dbReference type="Gramene" id="PRQ59302">
    <property type="protein sequence ID" value="PRQ59302"/>
    <property type="gene ID" value="RchiOBHm_Chr1g0368691"/>
</dbReference>
<evidence type="ECO:0000313" key="5">
    <source>
        <dbReference type="Proteomes" id="UP000238479"/>
    </source>
</evidence>
<dbReference type="PANTHER" id="PTHR31149:SF10">
    <property type="entry name" value="OS05G0100900 PROTEIN"/>
    <property type="match status" value="1"/>
</dbReference>
<accession>A0A2P6SKV5</accession>
<dbReference type="Proteomes" id="UP000238479">
    <property type="component" value="Chromosome 1"/>
</dbReference>
<feature type="compositionally biased region" description="Basic and acidic residues" evidence="1">
    <location>
        <begin position="276"/>
        <end position="290"/>
    </location>
</feature>
<dbReference type="Pfam" id="PF23080">
    <property type="entry name" value="DUF7046"/>
    <property type="match status" value="1"/>
</dbReference>
<dbReference type="PANTHER" id="PTHR31149">
    <property type="entry name" value="EXPRESSED PROTEIN"/>
    <property type="match status" value="1"/>
</dbReference>
<dbReference type="GO" id="GO:0005886">
    <property type="term" value="C:plasma membrane"/>
    <property type="evidence" value="ECO:0007669"/>
    <property type="project" value="TreeGrafter"/>
</dbReference>
<organism evidence="4 5">
    <name type="scientific">Rosa chinensis</name>
    <name type="common">China rose</name>
    <dbReference type="NCBI Taxonomy" id="74649"/>
    <lineage>
        <taxon>Eukaryota</taxon>
        <taxon>Viridiplantae</taxon>
        <taxon>Streptophyta</taxon>
        <taxon>Embryophyta</taxon>
        <taxon>Tracheophyta</taxon>
        <taxon>Spermatophyta</taxon>
        <taxon>Magnoliopsida</taxon>
        <taxon>eudicotyledons</taxon>
        <taxon>Gunneridae</taxon>
        <taxon>Pentapetalae</taxon>
        <taxon>rosids</taxon>
        <taxon>fabids</taxon>
        <taxon>Rosales</taxon>
        <taxon>Rosaceae</taxon>
        <taxon>Rosoideae</taxon>
        <taxon>Rosoideae incertae sedis</taxon>
        <taxon>Rosa</taxon>
    </lineage>
</organism>
<keyword evidence="5" id="KW-1185">Reference proteome</keyword>
<protein>
    <submittedName>
        <fullName evidence="4">Uncharacterized protein</fullName>
    </submittedName>
</protein>
<dbReference type="STRING" id="74649.A0A2P6SKV5"/>
<feature type="region of interest" description="Disordered" evidence="1">
    <location>
        <begin position="274"/>
        <end position="299"/>
    </location>
</feature>
<dbReference type="AlphaFoldDB" id="A0A2P6SKV5"/>
<evidence type="ECO:0000256" key="1">
    <source>
        <dbReference type="SAM" id="MobiDB-lite"/>
    </source>
</evidence>
<feature type="domain" description="AIR9-like A9" evidence="3">
    <location>
        <begin position="60"/>
        <end position="129"/>
    </location>
</feature>
<evidence type="ECO:0000259" key="3">
    <source>
        <dbReference type="Pfam" id="PF23197"/>
    </source>
</evidence>
<dbReference type="EMBL" id="PDCK01000039">
    <property type="protein sequence ID" value="PRQ59302.1"/>
    <property type="molecule type" value="Genomic_DNA"/>
</dbReference>